<feature type="region of interest" description="Disordered" evidence="1">
    <location>
        <begin position="170"/>
        <end position="241"/>
    </location>
</feature>
<dbReference type="CDD" id="cd14372">
    <property type="entry name" value="CUE_Cue5p_like"/>
    <property type="match status" value="1"/>
</dbReference>
<dbReference type="SMART" id="SM00546">
    <property type="entry name" value="CUE"/>
    <property type="match status" value="1"/>
</dbReference>
<dbReference type="AlphaFoldDB" id="A0A2K3QKC1"/>
<dbReference type="PANTHER" id="PTHR16461:SF5">
    <property type="entry name" value="TOLL-INTERACTING PROTEIN"/>
    <property type="match status" value="1"/>
</dbReference>
<comment type="caution">
    <text evidence="3">The sequence shown here is derived from an EMBL/GenBank/DDBJ whole genome shotgun (WGS) entry which is preliminary data.</text>
</comment>
<dbReference type="Proteomes" id="UP000236621">
    <property type="component" value="Unassembled WGS sequence"/>
</dbReference>
<dbReference type="Gene3D" id="1.10.8.10">
    <property type="entry name" value="DNA helicase RuvA subunit, C-terminal domain"/>
    <property type="match status" value="1"/>
</dbReference>
<evidence type="ECO:0000313" key="4">
    <source>
        <dbReference type="Proteomes" id="UP000236621"/>
    </source>
</evidence>
<dbReference type="PANTHER" id="PTHR16461">
    <property type="entry name" value="TOLL-INTERACTING PROTEIN"/>
    <property type="match status" value="1"/>
</dbReference>
<evidence type="ECO:0000313" key="3">
    <source>
        <dbReference type="EMBL" id="PNY27971.1"/>
    </source>
</evidence>
<dbReference type="OrthoDB" id="9942608at2759"/>
<evidence type="ECO:0000259" key="2">
    <source>
        <dbReference type="PROSITE" id="PS51140"/>
    </source>
</evidence>
<dbReference type="InterPro" id="IPR003892">
    <property type="entry name" value="CUE"/>
</dbReference>
<gene>
    <name evidence="3" type="ORF">TCAP_02111</name>
</gene>
<dbReference type="GO" id="GO:0005737">
    <property type="term" value="C:cytoplasm"/>
    <property type="evidence" value="ECO:0007669"/>
    <property type="project" value="TreeGrafter"/>
</dbReference>
<feature type="region of interest" description="Disordered" evidence="1">
    <location>
        <begin position="30"/>
        <end position="105"/>
    </location>
</feature>
<feature type="compositionally biased region" description="Basic and acidic residues" evidence="1">
    <location>
        <begin position="479"/>
        <end position="488"/>
    </location>
</feature>
<feature type="compositionally biased region" description="Acidic residues" evidence="1">
    <location>
        <begin position="230"/>
        <end position="241"/>
    </location>
</feature>
<sequence>MAAPAETVRASCYFTYPSLHGAIRETFADRAEAVQNKPTAESGAESPTTARPLEMDDDDVQETGVAGEDGTTVASTTTPAAGPTPPPTSTEAPPPKPPRPLTEAQKNVMILKEAFPGVEDPVIKAVLRASGGQVEPAFNALLGKCSKSIAETTGSQPDLLAEMTDPDAIKNEAEDVPPPQPRRPQGQPEMTQVEADELYARQLAEHYDNVGAYEARTSNRSRGAQRQQGLDDDDDDRDYSFIDDDLPVIRENLRKGFLDTQTKVNGWITSLRKKIEENFDESEESTQRQGQPFRRPGEPSRRSGDYDRYDADPQVLSDDFAGMRFSADGSESNRTKAEKRGADTSIAPAKRPVNPGLHKPPPPSSSPRPSDGRRVGFKDEPQEINMYDASPKVPPKDTPSSGTRASKWQPLSAVEPGPVTDNDPFSLGDSEDEKEVKDKDKDKDKDKPKDSKTESKTDDSERLKKAAAEAMADSLVDPAKGESNEKKS</sequence>
<feature type="compositionally biased region" description="Basic and acidic residues" evidence="1">
    <location>
        <begin position="434"/>
        <end position="467"/>
    </location>
</feature>
<dbReference type="PROSITE" id="PS51140">
    <property type="entry name" value="CUE"/>
    <property type="match status" value="1"/>
</dbReference>
<dbReference type="InterPro" id="IPR041807">
    <property type="entry name" value="Cue5/Don1_CUE"/>
</dbReference>
<proteinExistence type="predicted"/>
<keyword evidence="4" id="KW-1185">Reference proteome</keyword>
<dbReference type="Pfam" id="PF02845">
    <property type="entry name" value="CUE"/>
    <property type="match status" value="1"/>
</dbReference>
<dbReference type="STRING" id="45235.A0A2K3QKC1"/>
<feature type="compositionally biased region" description="Low complexity" evidence="1">
    <location>
        <begin position="71"/>
        <end position="81"/>
    </location>
</feature>
<accession>A0A2K3QKC1</accession>
<dbReference type="GO" id="GO:0031624">
    <property type="term" value="F:ubiquitin conjugating enzyme binding"/>
    <property type="evidence" value="ECO:0007669"/>
    <property type="project" value="TreeGrafter"/>
</dbReference>
<feature type="domain" description="CUE" evidence="2">
    <location>
        <begin position="103"/>
        <end position="145"/>
    </location>
</feature>
<dbReference type="SUPFAM" id="SSF46934">
    <property type="entry name" value="UBA-like"/>
    <property type="match status" value="1"/>
</dbReference>
<evidence type="ECO:0000256" key="1">
    <source>
        <dbReference type="SAM" id="MobiDB-lite"/>
    </source>
</evidence>
<dbReference type="GO" id="GO:0043130">
    <property type="term" value="F:ubiquitin binding"/>
    <property type="evidence" value="ECO:0007669"/>
    <property type="project" value="InterPro"/>
</dbReference>
<dbReference type="FunFam" id="1.10.8.10:FF:000064">
    <property type="entry name" value="Similar to CUE domain-containing protein"/>
    <property type="match status" value="1"/>
</dbReference>
<feature type="compositionally biased region" description="Pro residues" evidence="1">
    <location>
        <begin position="82"/>
        <end position="100"/>
    </location>
</feature>
<organism evidence="3 4">
    <name type="scientific">Tolypocladium capitatum</name>
    <dbReference type="NCBI Taxonomy" id="45235"/>
    <lineage>
        <taxon>Eukaryota</taxon>
        <taxon>Fungi</taxon>
        <taxon>Dikarya</taxon>
        <taxon>Ascomycota</taxon>
        <taxon>Pezizomycotina</taxon>
        <taxon>Sordariomycetes</taxon>
        <taxon>Hypocreomycetidae</taxon>
        <taxon>Hypocreales</taxon>
        <taxon>Ophiocordycipitaceae</taxon>
        <taxon>Tolypocladium</taxon>
    </lineage>
</organism>
<feature type="compositionally biased region" description="Basic and acidic residues" evidence="1">
    <location>
        <begin position="370"/>
        <end position="381"/>
    </location>
</feature>
<dbReference type="InterPro" id="IPR009060">
    <property type="entry name" value="UBA-like_sf"/>
</dbReference>
<feature type="compositionally biased region" description="Basic and acidic residues" evidence="1">
    <location>
        <begin position="295"/>
        <end position="311"/>
    </location>
</feature>
<feature type="region of interest" description="Disordered" evidence="1">
    <location>
        <begin position="278"/>
        <end position="488"/>
    </location>
</feature>
<protein>
    <submittedName>
        <fullName evidence="3">CUE domain-containing protein 5</fullName>
    </submittedName>
</protein>
<feature type="compositionally biased region" description="Polar residues" evidence="1">
    <location>
        <begin position="216"/>
        <end position="228"/>
    </location>
</feature>
<name>A0A2K3QKC1_9HYPO</name>
<dbReference type="GO" id="GO:0006511">
    <property type="term" value="P:ubiquitin-dependent protein catabolic process"/>
    <property type="evidence" value="ECO:0007669"/>
    <property type="project" value="TreeGrafter"/>
</dbReference>
<dbReference type="EMBL" id="NRSZ01000323">
    <property type="protein sequence ID" value="PNY27971.1"/>
    <property type="molecule type" value="Genomic_DNA"/>
</dbReference>
<feature type="compositionally biased region" description="Basic and acidic residues" evidence="1">
    <location>
        <begin position="331"/>
        <end position="342"/>
    </location>
</feature>
<reference evidence="3 4" key="1">
    <citation type="submission" date="2017-08" db="EMBL/GenBank/DDBJ databases">
        <title>Harnessing the power of phylogenomics to disentangle the directionality and signatures of interkingdom host jumping in the parasitic fungal genus Tolypocladium.</title>
        <authorList>
            <person name="Quandt C.A."/>
            <person name="Patterson W."/>
            <person name="Spatafora J.W."/>
        </authorList>
    </citation>
    <scope>NUCLEOTIDE SEQUENCE [LARGE SCALE GENOMIC DNA]</scope>
    <source>
        <strain evidence="3 4">CBS 113982</strain>
    </source>
</reference>